<accession>A0A6M3L6W2</accession>
<name>A0A6M3L6W2_9ZZZZ</name>
<evidence type="ECO:0000256" key="1">
    <source>
        <dbReference type="SAM" id="MobiDB-lite"/>
    </source>
</evidence>
<feature type="compositionally biased region" description="Basic residues" evidence="1">
    <location>
        <begin position="1630"/>
        <end position="1641"/>
    </location>
</feature>
<protein>
    <submittedName>
        <fullName evidence="2">Putative structural protein</fullName>
    </submittedName>
</protein>
<evidence type="ECO:0000313" key="2">
    <source>
        <dbReference type="EMBL" id="QJA90039.1"/>
    </source>
</evidence>
<gene>
    <name evidence="2" type="ORF">MM415B02455_0002</name>
</gene>
<reference evidence="2" key="1">
    <citation type="submission" date="2020-03" db="EMBL/GenBank/DDBJ databases">
        <title>The deep terrestrial virosphere.</title>
        <authorList>
            <person name="Holmfeldt K."/>
            <person name="Nilsson E."/>
            <person name="Simone D."/>
            <person name="Lopez-Fernandez M."/>
            <person name="Wu X."/>
            <person name="de Brujin I."/>
            <person name="Lundin D."/>
            <person name="Andersson A."/>
            <person name="Bertilsson S."/>
            <person name="Dopson M."/>
        </authorList>
    </citation>
    <scope>NUCLEOTIDE SEQUENCE</scope>
    <source>
        <strain evidence="2">MM415B02455</strain>
    </source>
</reference>
<proteinExistence type="predicted"/>
<sequence>MDAPPAFESAPITPEQFNRYRAAHTTIKNVRRQAAQNPALGTLVQQAEDDNEKSLMSTLTGTLFDALQVGQFTTVGAIDEMLRGGTLPQAFERAGIEFLNALPGDYDFVENWYKTHDRKPRASWERILNDHKVFGDYAYSRHTAAVVGFLADVLTDPTTYTGLGLGRAAAKLGAMGGMTRLLTAAEKAGVTKAGKFGDLFLPGFRVKQFGLRGQEAKEAVQAYEGLKIGLRTAQEQGAEGLRETMKVLMASLSEEERRLLQLFGDQPEAMDKALNNYFVRRGISGEDAEAVKQGIQKFRTTLQDWGEAEVKEGLLSPTELKAFYIPKRDPLTGKSKRVWRNFIGNRSKDELTYEEAMTWYPELLTGTEKAPFQKAAGFKTVQERVVKAHPTELDIGLSTLQRGFEHIRATTTKRFLESVLTDKQIARRIDDLTLLKDAQFMAELRKKGYSLLDLSDMKTLEADQAFKLGPQEAFEKVFMKDGGLIALPTPIVQDLIRAEKVVTNPTDWQLMWNGFKKVQGFWKGYALLTTGFHFRNMQSNFFQNWVAGINNPKHYAQGIVIQVGDTAKLPRGRRWMVEKLLGGHKTGDEALFVDVTGKVRTANNLLQEAKDLGVVNSGQYSRDIMAMDLQQSLMTDMEQVSRQRELSRPFETQQYFQKALAKAGVENAQPLSQIAASWAHTRALQEEIPVEEFINSRLYSVTKLDLNAPGSLTSDDLLQTSQNMFKKRSAPVGQKKAIAEERSPLSSADAWEAAQPGQSVLRVPQRAMLYARSHTALTNALDPQRITSTMRRTIDESLEQSQAIGQAFASGKVSNEQILQSFVDLLPAAEHTAFKTFAADKKFASKVKELYRRGKLDAADAAHLSPQQVRRELVKMSPYSPSTISLHMLGAGFDVLSLDRYQLRHFWGTSSPTEARKLFGVNDVSQVKLTDEQGIAALEALENGLKGKVEAWYKGKGSLQRFHYETWHQMKDTEASQQAIGVLKDIPEFKEMAKSFGETKFTHDFGPEVTYLKEGTGVRRYYLLSDTSGTVYKLNPEQYQSFQKQLQQKVTSNLHEPINQQRILDHAASIQSLQRGQDRALPFLKLPNLDARFYDDALAGKAQGKLTPAELESIQKAAGETSELYQQVRGEGVIKGATQFLNDGKAIIKLFEQADESTVLHEMAHLMRRDLPEGVAREIEKWAGIKNGNWTSVKGKEAEERFAKAFERYVREGEAPLTSLEEPFNEMAQRLEDIYHRLRGSDINVRMNDDVRKAFDNLLGQGTFALTPAQRRIMDEALEIQSDTNALRKIQTASAKIFGQRGVVMKANRAFGETIENNARLAHWVGKMQPRRKPIARLRGPFAPEGAEEAYKGLTPQQAAASVRTHLFDYDELTDFEREGMRNIIPFYTWMRKNIPLQIHAMISDPGRYAKIPKLIRATESITEEWGDIPTPDYFEELNAVRLPLIANSQPVYYNPNLPFQDLNRMNWRDIVGSLSPFFKVGIEWFPQRGYSLFLDRPVERYPGQPADMYLAAQRALGPGSEKALDAIPDFLLPKTKKGEQAQASLIPPLAKIESALRASGATNPRQELDKTKLATNLMGQLFGVKAIPVDVRQQLRGNAYRTEEVLKNARMKAKELGIPIPEVEQDNRSRRRQRPKRKGR</sequence>
<organism evidence="2">
    <name type="scientific">viral metagenome</name>
    <dbReference type="NCBI Taxonomy" id="1070528"/>
    <lineage>
        <taxon>unclassified sequences</taxon>
        <taxon>metagenomes</taxon>
        <taxon>organismal metagenomes</taxon>
    </lineage>
</organism>
<dbReference type="EMBL" id="MT142887">
    <property type="protein sequence ID" value="QJA90039.1"/>
    <property type="molecule type" value="Genomic_DNA"/>
</dbReference>
<feature type="region of interest" description="Disordered" evidence="1">
    <location>
        <begin position="1617"/>
        <end position="1641"/>
    </location>
</feature>